<dbReference type="OrthoDB" id="9917041at2"/>
<keyword evidence="2" id="KW-1185">Reference proteome</keyword>
<dbReference type="SUPFAM" id="SSF75169">
    <property type="entry name" value="DsrEFH-like"/>
    <property type="match status" value="1"/>
</dbReference>
<dbReference type="RefSeq" id="WP_116650935.1">
    <property type="nucleotide sequence ID" value="NZ_QUZK01000038.1"/>
</dbReference>
<reference evidence="1 2" key="1">
    <citation type="submission" date="2018-08" db="EMBL/GenBank/DDBJ databases">
        <title>Wenzhouxiangella salilacus sp. nov., a novel bacterium isolated from a saline lake in Xinjiang Province, China.</title>
        <authorList>
            <person name="Han S."/>
        </authorList>
    </citation>
    <scope>NUCLEOTIDE SEQUENCE [LARGE SCALE GENOMIC DNA]</scope>
    <source>
        <strain evidence="1 2">XDB06</strain>
    </source>
</reference>
<dbReference type="EMBL" id="QUZK01000038">
    <property type="protein sequence ID" value="RFF30066.1"/>
    <property type="molecule type" value="Genomic_DNA"/>
</dbReference>
<accession>A0A3E1K7P4</accession>
<evidence type="ECO:0000313" key="1">
    <source>
        <dbReference type="EMBL" id="RFF30066.1"/>
    </source>
</evidence>
<comment type="caution">
    <text evidence="1">The sequence shown here is derived from an EMBL/GenBank/DDBJ whole genome shotgun (WGS) entry which is preliminary data.</text>
</comment>
<dbReference type="AlphaFoldDB" id="A0A3E1K7P4"/>
<protein>
    <submittedName>
        <fullName evidence="1">Uncharacterized protein</fullName>
    </submittedName>
</protein>
<gene>
    <name evidence="1" type="ORF">DZC52_09630</name>
</gene>
<name>A0A3E1K7P4_9GAMM</name>
<proteinExistence type="predicted"/>
<sequence>MNEFIQYHRILMIRAAPGSEQSLQALRRAEAWRDESDRLLVFFHGEGVEHAAAEEPSAEWRRLASWHGVVLAVCSGSWSRRHDEPPVDPFMLSSLVGFWNHALEAREVTCCGVADAG</sequence>
<dbReference type="Proteomes" id="UP000260351">
    <property type="component" value="Unassembled WGS sequence"/>
</dbReference>
<evidence type="ECO:0000313" key="2">
    <source>
        <dbReference type="Proteomes" id="UP000260351"/>
    </source>
</evidence>
<organism evidence="1 2">
    <name type="scientific">Wenzhouxiangella sediminis</name>
    <dbReference type="NCBI Taxonomy" id="1792836"/>
    <lineage>
        <taxon>Bacteria</taxon>
        <taxon>Pseudomonadati</taxon>
        <taxon>Pseudomonadota</taxon>
        <taxon>Gammaproteobacteria</taxon>
        <taxon>Chromatiales</taxon>
        <taxon>Wenzhouxiangellaceae</taxon>
        <taxon>Wenzhouxiangella</taxon>
    </lineage>
</organism>
<dbReference type="InterPro" id="IPR027396">
    <property type="entry name" value="DsrEFH-like"/>
</dbReference>
<dbReference type="Gene3D" id="3.40.1260.10">
    <property type="entry name" value="DsrEFH-like"/>
    <property type="match status" value="1"/>
</dbReference>
<dbReference type="Pfam" id="PF02635">
    <property type="entry name" value="DsrE"/>
    <property type="match status" value="1"/>
</dbReference>
<dbReference type="InterPro" id="IPR003787">
    <property type="entry name" value="Sulphur_relay_DsrE/F-like"/>
</dbReference>